<proteinExistence type="predicted"/>
<feature type="transmembrane region" description="Helical" evidence="10">
    <location>
        <begin position="79"/>
        <end position="101"/>
    </location>
</feature>
<dbReference type="KEGG" id="mls:MSLAZ_2672"/>
<evidence type="ECO:0000256" key="7">
    <source>
        <dbReference type="ARBA" id="ARBA00023065"/>
    </source>
</evidence>
<evidence type="ECO:0000256" key="10">
    <source>
        <dbReference type="SAM" id="Phobius"/>
    </source>
</evidence>
<accession>A0A0E3S9S7</accession>
<comment type="subcellular location">
    <subcellularLocation>
        <location evidence="1">Membrane</location>
        <topology evidence="1">Multi-pass membrane protein</topology>
    </subcellularLocation>
</comment>
<dbReference type="GeneID" id="24807522"/>
<dbReference type="Gene3D" id="1.20.1530.20">
    <property type="match status" value="1"/>
</dbReference>
<evidence type="ECO:0000313" key="13">
    <source>
        <dbReference type="Proteomes" id="UP000033072"/>
    </source>
</evidence>
<dbReference type="GO" id="GO:0015297">
    <property type="term" value="F:antiporter activity"/>
    <property type="evidence" value="ECO:0007669"/>
    <property type="project" value="UniProtKB-KW"/>
</dbReference>
<dbReference type="GO" id="GO:0006814">
    <property type="term" value="P:sodium ion transport"/>
    <property type="evidence" value="ECO:0007669"/>
    <property type="project" value="UniProtKB-KW"/>
</dbReference>
<dbReference type="HOGENOM" id="CLU_005126_7_1_2"/>
<keyword evidence="7" id="KW-0406">Ion transport</keyword>
<feature type="transmembrane region" description="Helical" evidence="10">
    <location>
        <begin position="113"/>
        <end position="132"/>
    </location>
</feature>
<keyword evidence="13" id="KW-1185">Reference proteome</keyword>
<name>A0A0E3S9S7_9EURY</name>
<keyword evidence="3" id="KW-0050">Antiport</keyword>
<dbReference type="PANTHER" id="PTHR43562:SF3">
    <property type="entry name" value="SODIUM ION_PROTON EXCHANGER (EUROFUNG)"/>
    <property type="match status" value="1"/>
</dbReference>
<dbReference type="InterPro" id="IPR006153">
    <property type="entry name" value="Cation/H_exchanger_TM"/>
</dbReference>
<evidence type="ECO:0000313" key="12">
    <source>
        <dbReference type="EMBL" id="AKB75933.1"/>
    </source>
</evidence>
<keyword evidence="2" id="KW-0813">Transport</keyword>
<dbReference type="PATRIC" id="fig|1434111.4.peg.3542"/>
<evidence type="ECO:0000256" key="5">
    <source>
        <dbReference type="ARBA" id="ARBA00022989"/>
    </source>
</evidence>
<keyword evidence="9" id="KW-0739">Sodium transport</keyword>
<dbReference type="RefSeq" id="WP_048127830.1">
    <property type="nucleotide sequence ID" value="NZ_CP009515.1"/>
</dbReference>
<feature type="transmembrane region" description="Helical" evidence="10">
    <location>
        <begin position="357"/>
        <end position="379"/>
    </location>
</feature>
<gene>
    <name evidence="12" type="ORF">MSLAZ_2672</name>
</gene>
<dbReference type="OrthoDB" id="12029at2157"/>
<dbReference type="GO" id="GO:1902600">
    <property type="term" value="P:proton transmembrane transport"/>
    <property type="evidence" value="ECO:0007669"/>
    <property type="project" value="InterPro"/>
</dbReference>
<evidence type="ECO:0000256" key="4">
    <source>
        <dbReference type="ARBA" id="ARBA00022692"/>
    </source>
</evidence>
<evidence type="ECO:0000256" key="2">
    <source>
        <dbReference type="ARBA" id="ARBA00022448"/>
    </source>
</evidence>
<keyword evidence="8 10" id="KW-0472">Membrane</keyword>
<protein>
    <submittedName>
        <fullName evidence="12">Na+/H+ antiporter</fullName>
    </submittedName>
</protein>
<evidence type="ECO:0000256" key="8">
    <source>
        <dbReference type="ARBA" id="ARBA00023136"/>
    </source>
</evidence>
<dbReference type="EMBL" id="CP009515">
    <property type="protein sequence ID" value="AKB75933.1"/>
    <property type="molecule type" value="Genomic_DNA"/>
</dbReference>
<keyword evidence="6" id="KW-0915">Sodium</keyword>
<evidence type="ECO:0000256" key="1">
    <source>
        <dbReference type="ARBA" id="ARBA00004141"/>
    </source>
</evidence>
<feature type="transmembrane region" description="Helical" evidence="10">
    <location>
        <begin position="293"/>
        <end position="314"/>
    </location>
</feature>
<keyword evidence="4 10" id="KW-0812">Transmembrane</keyword>
<feature type="transmembrane region" description="Helical" evidence="10">
    <location>
        <begin position="267"/>
        <end position="287"/>
    </location>
</feature>
<feature type="domain" description="Cation/H+ exchanger transmembrane" evidence="11">
    <location>
        <begin position="12"/>
        <end position="376"/>
    </location>
</feature>
<dbReference type="Pfam" id="PF00999">
    <property type="entry name" value="Na_H_Exchanger"/>
    <property type="match status" value="1"/>
</dbReference>
<evidence type="ECO:0000256" key="6">
    <source>
        <dbReference type="ARBA" id="ARBA00023053"/>
    </source>
</evidence>
<feature type="transmembrane region" description="Helical" evidence="10">
    <location>
        <begin position="215"/>
        <end position="231"/>
    </location>
</feature>
<dbReference type="GO" id="GO:0016020">
    <property type="term" value="C:membrane"/>
    <property type="evidence" value="ECO:0007669"/>
    <property type="project" value="UniProtKB-SubCell"/>
</dbReference>
<organism evidence="12 13">
    <name type="scientific">Methanosarcina lacustris Z-7289</name>
    <dbReference type="NCBI Taxonomy" id="1434111"/>
    <lineage>
        <taxon>Archaea</taxon>
        <taxon>Methanobacteriati</taxon>
        <taxon>Methanobacteriota</taxon>
        <taxon>Stenosarchaea group</taxon>
        <taxon>Methanomicrobia</taxon>
        <taxon>Methanosarcinales</taxon>
        <taxon>Methanosarcinaceae</taxon>
        <taxon>Methanosarcina</taxon>
    </lineage>
</organism>
<dbReference type="InterPro" id="IPR038770">
    <property type="entry name" value="Na+/solute_symporter_sf"/>
</dbReference>
<dbReference type="AlphaFoldDB" id="A0A0E3S9S7"/>
<sequence>MSALFQILFLIFSVKILGEAAERVGVPSVMGEILAGILLGVLFLNIETGVITFFAQLGAIFLLFTAGYKEVSLRDLKPAALAALVPTLFQVVFAFAFGFGLGNIFDFSFLQSLFIAVAFSPTSIGVVIRTLIDLNYLSSRPGTVMLSSAILDDIIGIFLLSVVVTFARFNRVPSFLGVLTIAGKILLFLLIIYLLGKYFFPRLFVYAQKMHAKEAVFSFVVMVALFSAYLAEFFGLHATIGAFIGGALISEIPLAKIQDVQSKVEGLAYGILIPLFFAFIGFSIDLPTLGNSGIFPLMVVLFSLSGKLIGGFIGSKAIGFDFYESLIFGIGVMPRAGVELVVLAIGRELGIINQEIFSAIVLMVVVSILVSPPLLKFAIQTERKKKTGNGIRT</sequence>
<dbReference type="Proteomes" id="UP000033072">
    <property type="component" value="Chromosome"/>
</dbReference>
<feature type="transmembrane region" description="Helical" evidence="10">
    <location>
        <begin position="326"/>
        <end position="345"/>
    </location>
</feature>
<dbReference type="STRING" id="1434111.MSLAZ_2672"/>
<dbReference type="PANTHER" id="PTHR43562">
    <property type="entry name" value="NAPA-TYPE SODIUM/HYDROGEN ANTIPORTER"/>
    <property type="match status" value="1"/>
</dbReference>
<evidence type="ECO:0000256" key="3">
    <source>
        <dbReference type="ARBA" id="ARBA00022449"/>
    </source>
</evidence>
<evidence type="ECO:0000259" key="11">
    <source>
        <dbReference type="Pfam" id="PF00999"/>
    </source>
</evidence>
<reference evidence="12 13" key="1">
    <citation type="submission" date="2014-07" db="EMBL/GenBank/DDBJ databases">
        <title>Methanogenic archaea and the global carbon cycle.</title>
        <authorList>
            <person name="Henriksen J.R."/>
            <person name="Luke J."/>
            <person name="Reinhart S."/>
            <person name="Benedict M.N."/>
            <person name="Youngblut N.D."/>
            <person name="Metcalf M.E."/>
            <person name="Whitaker R.J."/>
            <person name="Metcalf W.W."/>
        </authorList>
    </citation>
    <scope>NUCLEOTIDE SEQUENCE [LARGE SCALE GENOMIC DNA]</scope>
    <source>
        <strain evidence="12 13">Z-7289</strain>
    </source>
</reference>
<evidence type="ECO:0000256" key="9">
    <source>
        <dbReference type="ARBA" id="ARBA00023201"/>
    </source>
</evidence>
<keyword evidence="5 10" id="KW-1133">Transmembrane helix</keyword>
<feature type="transmembrane region" description="Helical" evidence="10">
    <location>
        <begin position="175"/>
        <end position="195"/>
    </location>
</feature>
<feature type="transmembrane region" description="Helical" evidence="10">
    <location>
        <begin position="144"/>
        <end position="169"/>
    </location>
</feature>
<feature type="transmembrane region" description="Helical" evidence="10">
    <location>
        <begin position="34"/>
        <end position="67"/>
    </location>
</feature>